<proteinExistence type="predicted"/>
<evidence type="ECO:0000313" key="2">
    <source>
        <dbReference type="Proteomes" id="UP000595437"/>
    </source>
</evidence>
<dbReference type="EMBL" id="CP045897">
    <property type="protein sequence ID" value="QQP50975.1"/>
    <property type="molecule type" value="Genomic_DNA"/>
</dbReference>
<keyword evidence="2" id="KW-1185">Reference proteome</keyword>
<reference evidence="2" key="1">
    <citation type="submission" date="2021-01" db="EMBL/GenBank/DDBJ databases">
        <title>Caligus Genome Assembly.</title>
        <authorList>
            <person name="Gallardo-Escarate C."/>
        </authorList>
    </citation>
    <scope>NUCLEOTIDE SEQUENCE [LARGE SCALE GENOMIC DNA]</scope>
</reference>
<dbReference type="OrthoDB" id="6400703at2759"/>
<dbReference type="Proteomes" id="UP000595437">
    <property type="component" value="Chromosome 8"/>
</dbReference>
<gene>
    <name evidence="1" type="ORF">FKW44_012164</name>
</gene>
<organism evidence="1 2">
    <name type="scientific">Caligus rogercresseyi</name>
    <name type="common">Sea louse</name>
    <dbReference type="NCBI Taxonomy" id="217165"/>
    <lineage>
        <taxon>Eukaryota</taxon>
        <taxon>Metazoa</taxon>
        <taxon>Ecdysozoa</taxon>
        <taxon>Arthropoda</taxon>
        <taxon>Crustacea</taxon>
        <taxon>Multicrustacea</taxon>
        <taxon>Hexanauplia</taxon>
        <taxon>Copepoda</taxon>
        <taxon>Siphonostomatoida</taxon>
        <taxon>Caligidae</taxon>
        <taxon>Caligus</taxon>
    </lineage>
</organism>
<name>A0A7T8HJC1_CALRO</name>
<protein>
    <submittedName>
        <fullName evidence="1">Uncharacterized protein</fullName>
    </submittedName>
</protein>
<evidence type="ECO:0000313" key="1">
    <source>
        <dbReference type="EMBL" id="QQP50975.1"/>
    </source>
</evidence>
<accession>A0A7T8HJC1</accession>
<dbReference type="AlphaFoldDB" id="A0A7T8HJC1"/>
<sequence>MIDGFLAPRDVQGVFRTKNPPIGSLVYSGPTERRCPPFFFRPDEKIDTTAYYKVLRYTVLPWFKKIPHRKLFLQGQYGPFLAEELLATVIPGSNPLDFSDHRTPHLNLDSLKATIIKEWDNYPLEAHYNACNASNPASKLTTVVKAKEALLNI</sequence>